<evidence type="ECO:0000313" key="3">
    <source>
        <dbReference type="Proteomes" id="UP000186817"/>
    </source>
</evidence>
<gene>
    <name evidence="2" type="ORF">AK812_SmicGene33874</name>
</gene>
<accession>A0A1Q9CQF7</accession>
<keyword evidence="1" id="KW-0472">Membrane</keyword>
<reference evidence="2 3" key="1">
    <citation type="submission" date="2016-02" db="EMBL/GenBank/DDBJ databases">
        <title>Genome analysis of coral dinoflagellate symbionts highlights evolutionary adaptations to a symbiotic lifestyle.</title>
        <authorList>
            <person name="Aranda M."/>
            <person name="Li Y."/>
            <person name="Liew Y.J."/>
            <person name="Baumgarten S."/>
            <person name="Simakov O."/>
            <person name="Wilson M."/>
            <person name="Piel J."/>
            <person name="Ashoor H."/>
            <person name="Bougouffa S."/>
            <person name="Bajic V.B."/>
            <person name="Ryu T."/>
            <person name="Ravasi T."/>
            <person name="Bayer T."/>
            <person name="Micklem G."/>
            <person name="Kim H."/>
            <person name="Bhak J."/>
            <person name="Lajeunesse T.C."/>
            <person name="Voolstra C.R."/>
        </authorList>
    </citation>
    <scope>NUCLEOTIDE SEQUENCE [LARGE SCALE GENOMIC DNA]</scope>
    <source>
        <strain evidence="2 3">CCMP2467</strain>
    </source>
</reference>
<protein>
    <submittedName>
        <fullName evidence="2">Uncharacterized protein</fullName>
    </submittedName>
</protein>
<comment type="caution">
    <text evidence="2">The sequence shown here is derived from an EMBL/GenBank/DDBJ whole genome shotgun (WGS) entry which is preliminary data.</text>
</comment>
<dbReference type="Proteomes" id="UP000186817">
    <property type="component" value="Unassembled WGS sequence"/>
</dbReference>
<dbReference type="EMBL" id="LSRX01000992">
    <property type="protein sequence ID" value="OLP85168.1"/>
    <property type="molecule type" value="Genomic_DNA"/>
</dbReference>
<name>A0A1Q9CQF7_SYMMI</name>
<feature type="transmembrane region" description="Helical" evidence="1">
    <location>
        <begin position="71"/>
        <end position="90"/>
    </location>
</feature>
<keyword evidence="1" id="KW-1133">Transmembrane helix</keyword>
<evidence type="ECO:0000313" key="2">
    <source>
        <dbReference type="EMBL" id="OLP85168.1"/>
    </source>
</evidence>
<proteinExistence type="predicted"/>
<keyword evidence="1" id="KW-0812">Transmembrane</keyword>
<dbReference type="AlphaFoldDB" id="A0A1Q9CQF7"/>
<keyword evidence="3" id="KW-1185">Reference proteome</keyword>
<sequence>MGRGLKNQKFDHFMPERRLNVDGAQIDWIVLGDLLDSASSFHAEMVKAKESKRSGESEQLAKGKKRARTKWWCFPLGYGVAWVIYTISTLKRAGRSSPKEVVIGIQRVVEVHRGLFQRSKYSEAAGATTEKLFAGGLIGGVKGDGSTRFPTVDDLGVEIVWCTLVDEGDGAKVVTRKAEQARLQQAEDDEDFVPEEAAVQADIRANVEVVHENRKEAYCG</sequence>
<organism evidence="2 3">
    <name type="scientific">Symbiodinium microadriaticum</name>
    <name type="common">Dinoflagellate</name>
    <name type="synonym">Zooxanthella microadriatica</name>
    <dbReference type="NCBI Taxonomy" id="2951"/>
    <lineage>
        <taxon>Eukaryota</taxon>
        <taxon>Sar</taxon>
        <taxon>Alveolata</taxon>
        <taxon>Dinophyceae</taxon>
        <taxon>Suessiales</taxon>
        <taxon>Symbiodiniaceae</taxon>
        <taxon>Symbiodinium</taxon>
    </lineage>
</organism>
<evidence type="ECO:0000256" key="1">
    <source>
        <dbReference type="SAM" id="Phobius"/>
    </source>
</evidence>